<dbReference type="STRING" id="335543.Sfum_2853"/>
<sequence length="154" mass="17569">MESVKECKMVTIEYRIRTITPAGETTETDPQTCSFVYGVDAQYPAVEAAIVDKKPGDRVKACVPPEQVFGVYDESLVRELPREDYKEERLKPGRMYRQIRKKCLVQFMVKELRDDVVVADFNDPRAGTCAEFDILIKDVREAKKNEMAPSCAKP</sequence>
<keyword evidence="7" id="KW-0143">Chaperone</keyword>
<name>A0LM79_SYNFM</name>
<evidence type="ECO:0000256" key="5">
    <source>
        <dbReference type="ARBA" id="ARBA00022490"/>
    </source>
</evidence>
<dbReference type="GO" id="GO:0005737">
    <property type="term" value="C:cytoplasm"/>
    <property type="evidence" value="ECO:0007669"/>
    <property type="project" value="UniProtKB-SubCell"/>
</dbReference>
<dbReference type="GO" id="GO:0003755">
    <property type="term" value="F:peptidyl-prolyl cis-trans isomerase activity"/>
    <property type="evidence" value="ECO:0007669"/>
    <property type="project" value="UniProtKB-KW"/>
</dbReference>
<dbReference type="Gene3D" id="2.40.10.330">
    <property type="match status" value="1"/>
</dbReference>
<evidence type="ECO:0000256" key="1">
    <source>
        <dbReference type="ARBA" id="ARBA00000971"/>
    </source>
</evidence>
<keyword evidence="8 9" id="KW-0413">Isomerase</keyword>
<gene>
    <name evidence="9" type="ordered locus">Sfum_2853</name>
</gene>
<evidence type="ECO:0000313" key="10">
    <source>
        <dbReference type="Proteomes" id="UP000001784"/>
    </source>
</evidence>
<protein>
    <recommendedName>
        <fullName evidence="4">peptidylprolyl isomerase</fullName>
        <ecNumber evidence="4">5.2.1.8</ecNumber>
    </recommendedName>
</protein>
<dbReference type="Gene3D" id="3.10.50.40">
    <property type="match status" value="1"/>
</dbReference>
<comment type="catalytic activity">
    <reaction evidence="1">
        <text>[protein]-peptidylproline (omega=180) = [protein]-peptidylproline (omega=0)</text>
        <dbReference type="Rhea" id="RHEA:16237"/>
        <dbReference type="Rhea" id="RHEA-COMP:10747"/>
        <dbReference type="Rhea" id="RHEA-COMP:10748"/>
        <dbReference type="ChEBI" id="CHEBI:83833"/>
        <dbReference type="ChEBI" id="CHEBI:83834"/>
        <dbReference type="EC" id="5.2.1.8"/>
    </reaction>
</comment>
<dbReference type="EMBL" id="CP000478">
    <property type="protein sequence ID" value="ABK18531.1"/>
    <property type="molecule type" value="Genomic_DNA"/>
</dbReference>
<evidence type="ECO:0000256" key="8">
    <source>
        <dbReference type="ARBA" id="ARBA00023235"/>
    </source>
</evidence>
<reference evidence="9 10" key="1">
    <citation type="submission" date="2006-10" db="EMBL/GenBank/DDBJ databases">
        <title>Complete sequence of Syntrophobacter fumaroxidans MPOB.</title>
        <authorList>
            <consortium name="US DOE Joint Genome Institute"/>
            <person name="Copeland A."/>
            <person name="Lucas S."/>
            <person name="Lapidus A."/>
            <person name="Barry K."/>
            <person name="Detter J.C."/>
            <person name="Glavina del Rio T."/>
            <person name="Hammon N."/>
            <person name="Israni S."/>
            <person name="Pitluck S."/>
            <person name="Goltsman E.G."/>
            <person name="Martinez M."/>
            <person name="Schmutz J."/>
            <person name="Larimer F."/>
            <person name="Land M."/>
            <person name="Hauser L."/>
            <person name="Kyrpides N."/>
            <person name="Kim E."/>
            <person name="Boone D.R."/>
            <person name="Brockman F."/>
            <person name="Culley D."/>
            <person name="Ferry J."/>
            <person name="Gunsalus R."/>
            <person name="McInerney M.J."/>
            <person name="Morrison M."/>
            <person name="Plugge C."/>
            <person name="Rohlin L."/>
            <person name="Scholten J."/>
            <person name="Sieber J."/>
            <person name="Stams A.J.M."/>
            <person name="Worm P."/>
            <person name="Henstra A.M."/>
            <person name="Richardson P."/>
        </authorList>
    </citation>
    <scope>NUCLEOTIDE SEQUENCE [LARGE SCALE GENOMIC DNA]</scope>
    <source>
        <strain evidence="10">DSM 10017 / MPOB</strain>
    </source>
</reference>
<evidence type="ECO:0000256" key="3">
    <source>
        <dbReference type="ARBA" id="ARBA00006577"/>
    </source>
</evidence>
<dbReference type="AlphaFoldDB" id="A0LM79"/>
<proteinExistence type="inferred from homology"/>
<dbReference type="eggNOG" id="COG1047">
    <property type="taxonomic scope" value="Bacteria"/>
</dbReference>
<dbReference type="InterPro" id="IPR046357">
    <property type="entry name" value="PPIase_dom_sf"/>
</dbReference>
<comment type="similarity">
    <text evidence="3">Belongs to the FKBP-type PPIase family.</text>
</comment>
<evidence type="ECO:0000313" key="9">
    <source>
        <dbReference type="EMBL" id="ABK18531.1"/>
    </source>
</evidence>
<keyword evidence="10" id="KW-1185">Reference proteome</keyword>
<dbReference type="EC" id="5.2.1.8" evidence="4"/>
<evidence type="ECO:0000256" key="7">
    <source>
        <dbReference type="ARBA" id="ARBA00023186"/>
    </source>
</evidence>
<evidence type="ECO:0000256" key="6">
    <source>
        <dbReference type="ARBA" id="ARBA00023110"/>
    </source>
</evidence>
<dbReference type="PANTHER" id="PTHR47861:SF3">
    <property type="entry name" value="FKBP-TYPE PEPTIDYL-PROLYL CIS-TRANS ISOMERASE SLYD"/>
    <property type="match status" value="1"/>
</dbReference>
<dbReference type="PANTHER" id="PTHR47861">
    <property type="entry name" value="FKBP-TYPE PEPTIDYL-PROLYL CIS-TRANS ISOMERASE SLYD"/>
    <property type="match status" value="1"/>
</dbReference>
<keyword evidence="5" id="KW-0963">Cytoplasm</keyword>
<dbReference type="HOGENOM" id="CLU_098197_1_1_7"/>
<dbReference type="InParanoid" id="A0LM79"/>
<dbReference type="RefSeq" id="WP_011699696.1">
    <property type="nucleotide sequence ID" value="NC_008554.1"/>
</dbReference>
<dbReference type="SUPFAM" id="SSF54534">
    <property type="entry name" value="FKBP-like"/>
    <property type="match status" value="1"/>
</dbReference>
<comment type="subcellular location">
    <subcellularLocation>
        <location evidence="2">Cytoplasm</location>
    </subcellularLocation>
</comment>
<dbReference type="KEGG" id="sfu:Sfum_2853"/>
<keyword evidence="6" id="KW-0697">Rotamase</keyword>
<evidence type="ECO:0000256" key="2">
    <source>
        <dbReference type="ARBA" id="ARBA00004496"/>
    </source>
</evidence>
<dbReference type="Proteomes" id="UP000001784">
    <property type="component" value="Chromosome"/>
</dbReference>
<organism evidence="9 10">
    <name type="scientific">Syntrophobacter fumaroxidans (strain DSM 10017 / MPOB)</name>
    <dbReference type="NCBI Taxonomy" id="335543"/>
    <lineage>
        <taxon>Bacteria</taxon>
        <taxon>Pseudomonadati</taxon>
        <taxon>Thermodesulfobacteriota</taxon>
        <taxon>Syntrophobacteria</taxon>
        <taxon>Syntrophobacterales</taxon>
        <taxon>Syntrophobacteraceae</taxon>
        <taxon>Syntrophobacter</taxon>
    </lineage>
</organism>
<accession>A0LM79</accession>
<dbReference type="OrthoDB" id="9808891at2"/>
<dbReference type="InterPro" id="IPR048261">
    <property type="entry name" value="SlpA/SlyD-like_ins_sf"/>
</dbReference>
<evidence type="ECO:0000256" key="4">
    <source>
        <dbReference type="ARBA" id="ARBA00013194"/>
    </source>
</evidence>